<evidence type="ECO:0000313" key="2">
    <source>
        <dbReference type="Proteomes" id="UP000631312"/>
    </source>
</evidence>
<keyword evidence="2" id="KW-1185">Reference proteome</keyword>
<dbReference type="EMBL" id="BOMP01000156">
    <property type="protein sequence ID" value="GIE45187.1"/>
    <property type="molecule type" value="Genomic_DNA"/>
</dbReference>
<protein>
    <submittedName>
        <fullName evidence="1">Uncharacterized protein</fullName>
    </submittedName>
</protein>
<name>A0ABQ4AW35_9ACTN</name>
<organism evidence="1 2">
    <name type="scientific">Actinoplanes lobatus</name>
    <dbReference type="NCBI Taxonomy" id="113568"/>
    <lineage>
        <taxon>Bacteria</taxon>
        <taxon>Bacillati</taxon>
        <taxon>Actinomycetota</taxon>
        <taxon>Actinomycetes</taxon>
        <taxon>Micromonosporales</taxon>
        <taxon>Micromonosporaceae</taxon>
        <taxon>Actinoplanes</taxon>
    </lineage>
</organism>
<comment type="caution">
    <text evidence="1">The sequence shown here is derived from an EMBL/GenBank/DDBJ whole genome shotgun (WGS) entry which is preliminary data.</text>
</comment>
<proteinExistence type="predicted"/>
<evidence type="ECO:0000313" key="1">
    <source>
        <dbReference type="EMBL" id="GIE45187.1"/>
    </source>
</evidence>
<reference evidence="1 2" key="1">
    <citation type="submission" date="2021-01" db="EMBL/GenBank/DDBJ databases">
        <title>Whole genome shotgun sequence of Actinoplanes lobatus NBRC 12513.</title>
        <authorList>
            <person name="Komaki H."/>
            <person name="Tamura T."/>
        </authorList>
    </citation>
    <scope>NUCLEOTIDE SEQUENCE [LARGE SCALE GENOMIC DNA]</scope>
    <source>
        <strain evidence="1 2">NBRC 12513</strain>
    </source>
</reference>
<dbReference type="Proteomes" id="UP000631312">
    <property type="component" value="Unassembled WGS sequence"/>
</dbReference>
<accession>A0ABQ4AW35</accession>
<sequence length="159" mass="16554">MLQAMLPVFIEKTDAAGRGTTTMSADPDLVLPVPANSKWWIEMHLLVAGTNTAKVRTSWGAPTGATGLRRCLGPGSTTAAQTDADISTSRFGVHALGTAITYGLPRNNNTLLQQIIETAQITIGATAGNIALVWGQAAADTANVTYVSAGSLIKAYRLA</sequence>
<gene>
    <name evidence="1" type="ORF">Alo02nite_80850</name>
</gene>